<evidence type="ECO:0000259" key="1">
    <source>
        <dbReference type="Pfam" id="PF07110"/>
    </source>
</evidence>
<dbReference type="Gene3D" id="3.30.70.100">
    <property type="match status" value="1"/>
</dbReference>
<dbReference type="InterPro" id="IPR011008">
    <property type="entry name" value="Dimeric_a/b-barrel"/>
</dbReference>
<dbReference type="NCBIfam" id="TIGR02118">
    <property type="entry name" value="EthD family reductase"/>
    <property type="match status" value="1"/>
</dbReference>
<dbReference type="AlphaFoldDB" id="A0A2W7RCG1"/>
<name>A0A2W7RCG1_9BACT</name>
<reference evidence="2 3" key="1">
    <citation type="submission" date="2018-06" db="EMBL/GenBank/DDBJ databases">
        <title>Genomic Encyclopedia of Archaeal and Bacterial Type Strains, Phase II (KMG-II): from individual species to whole genera.</title>
        <authorList>
            <person name="Goeker M."/>
        </authorList>
    </citation>
    <scope>NUCLEOTIDE SEQUENCE [LARGE SCALE GENOMIC DNA]</scope>
    <source>
        <strain evidence="2 3">DSM 19830</strain>
    </source>
</reference>
<dbReference type="OrthoDB" id="5343971at2"/>
<dbReference type="EMBL" id="QKZT01000001">
    <property type="protein sequence ID" value="PZX58124.1"/>
    <property type="molecule type" value="Genomic_DNA"/>
</dbReference>
<dbReference type="Pfam" id="PF07110">
    <property type="entry name" value="EthD"/>
    <property type="match status" value="1"/>
</dbReference>
<dbReference type="InterPro" id="IPR009799">
    <property type="entry name" value="EthD_dom"/>
</dbReference>
<proteinExistence type="predicted"/>
<dbReference type="SUPFAM" id="SSF54909">
    <property type="entry name" value="Dimeric alpha+beta barrel"/>
    <property type="match status" value="1"/>
</dbReference>
<dbReference type="Proteomes" id="UP000248882">
    <property type="component" value="Unassembled WGS sequence"/>
</dbReference>
<feature type="domain" description="EthD" evidence="1">
    <location>
        <begin position="10"/>
        <end position="89"/>
    </location>
</feature>
<evidence type="ECO:0000313" key="2">
    <source>
        <dbReference type="EMBL" id="PZX58124.1"/>
    </source>
</evidence>
<evidence type="ECO:0000313" key="3">
    <source>
        <dbReference type="Proteomes" id="UP000248882"/>
    </source>
</evidence>
<sequence length="100" mass="10793">MIKLTVIYNHPADPAAFESYYAATHMPLVGKIQGVLRAEVTKFLPEADGSNPAYYRMAELYFESPEAMQQSMGSDEGQATAGDLPNFATGGFKILVGMVG</sequence>
<dbReference type="PANTHER" id="PTHR40260:SF2">
    <property type="entry name" value="BLR8190 PROTEIN"/>
    <property type="match status" value="1"/>
</dbReference>
<gene>
    <name evidence="2" type="ORF">LV85_00310</name>
</gene>
<keyword evidence="3" id="KW-1185">Reference proteome</keyword>
<dbReference type="RefSeq" id="WP_111316404.1">
    <property type="nucleotide sequence ID" value="NZ_QKZT01000001.1"/>
</dbReference>
<dbReference type="GO" id="GO:0016491">
    <property type="term" value="F:oxidoreductase activity"/>
    <property type="evidence" value="ECO:0007669"/>
    <property type="project" value="InterPro"/>
</dbReference>
<protein>
    <submittedName>
        <fullName evidence="2">Uncharacterized protein (TIGR02118 family)</fullName>
    </submittedName>
</protein>
<comment type="caution">
    <text evidence="2">The sequence shown here is derived from an EMBL/GenBank/DDBJ whole genome shotgun (WGS) entry which is preliminary data.</text>
</comment>
<accession>A0A2W7RCG1</accession>
<dbReference type="PANTHER" id="PTHR40260">
    <property type="entry name" value="BLR8190 PROTEIN"/>
    <property type="match status" value="1"/>
</dbReference>
<organism evidence="2 3">
    <name type="scientific">Algoriphagus chordae</name>
    <dbReference type="NCBI Taxonomy" id="237019"/>
    <lineage>
        <taxon>Bacteria</taxon>
        <taxon>Pseudomonadati</taxon>
        <taxon>Bacteroidota</taxon>
        <taxon>Cytophagia</taxon>
        <taxon>Cytophagales</taxon>
        <taxon>Cyclobacteriaceae</taxon>
        <taxon>Algoriphagus</taxon>
    </lineage>
</organism>